<feature type="compositionally biased region" description="Basic residues" evidence="1">
    <location>
        <begin position="75"/>
        <end position="90"/>
    </location>
</feature>
<feature type="compositionally biased region" description="Low complexity" evidence="1">
    <location>
        <begin position="48"/>
        <end position="60"/>
    </location>
</feature>
<comment type="caution">
    <text evidence="2">The sequence shown here is derived from an EMBL/GenBank/DDBJ whole genome shotgun (WGS) entry which is preliminary data.</text>
</comment>
<protein>
    <submittedName>
        <fullName evidence="2">Uncharacterized protein</fullName>
    </submittedName>
</protein>
<accession>A0ABQ6IDT0</accession>
<dbReference type="EMBL" id="BSUN01000001">
    <property type="protein sequence ID" value="GMA35869.1"/>
    <property type="molecule type" value="Genomic_DNA"/>
</dbReference>
<name>A0ABQ6IDT0_9MICO</name>
<dbReference type="Proteomes" id="UP001157125">
    <property type="component" value="Unassembled WGS sequence"/>
</dbReference>
<organism evidence="2 3">
    <name type="scientific">Demequina litorisediminis</name>
    <dbReference type="NCBI Taxonomy" id="1849022"/>
    <lineage>
        <taxon>Bacteria</taxon>
        <taxon>Bacillati</taxon>
        <taxon>Actinomycetota</taxon>
        <taxon>Actinomycetes</taxon>
        <taxon>Micrococcales</taxon>
        <taxon>Demequinaceae</taxon>
        <taxon>Demequina</taxon>
    </lineage>
</organism>
<evidence type="ECO:0000256" key="1">
    <source>
        <dbReference type="SAM" id="MobiDB-lite"/>
    </source>
</evidence>
<reference evidence="3" key="1">
    <citation type="journal article" date="2019" name="Int. J. Syst. Evol. Microbiol.">
        <title>The Global Catalogue of Microorganisms (GCM) 10K type strain sequencing project: providing services to taxonomists for standard genome sequencing and annotation.</title>
        <authorList>
            <consortium name="The Broad Institute Genomics Platform"/>
            <consortium name="The Broad Institute Genome Sequencing Center for Infectious Disease"/>
            <person name="Wu L."/>
            <person name="Ma J."/>
        </authorList>
    </citation>
    <scope>NUCLEOTIDE SEQUENCE [LARGE SCALE GENOMIC DNA]</scope>
    <source>
        <strain evidence="3">NBRC 112299</strain>
    </source>
</reference>
<evidence type="ECO:0000313" key="2">
    <source>
        <dbReference type="EMBL" id="GMA35869.1"/>
    </source>
</evidence>
<feature type="region of interest" description="Disordered" evidence="1">
    <location>
        <begin position="1"/>
        <end position="115"/>
    </location>
</feature>
<feature type="compositionally biased region" description="Low complexity" evidence="1">
    <location>
        <begin position="20"/>
        <end position="40"/>
    </location>
</feature>
<evidence type="ECO:0000313" key="3">
    <source>
        <dbReference type="Proteomes" id="UP001157125"/>
    </source>
</evidence>
<sequence length="115" mass="11341">MASAPSQPKRAAMPVSSGCNAQDTSATATAASGTANQASAPTPGVHHTVSASTTACASSSPPRRHGERGLDAIARARRRSASVSNHRRVGATHASTSTPAEPASGASHALTGNDS</sequence>
<gene>
    <name evidence="2" type="ORF">GCM10025876_20730</name>
</gene>
<proteinExistence type="predicted"/>
<keyword evidence="3" id="KW-1185">Reference proteome</keyword>